<keyword evidence="2" id="KW-0812">Transmembrane</keyword>
<gene>
    <name evidence="3" type="ORF">RFI_35892</name>
</gene>
<feature type="transmembrane region" description="Helical" evidence="2">
    <location>
        <begin position="28"/>
        <end position="46"/>
    </location>
</feature>
<dbReference type="EMBL" id="ASPP01037991">
    <property type="protein sequence ID" value="ETO01548.1"/>
    <property type="molecule type" value="Genomic_DNA"/>
</dbReference>
<evidence type="ECO:0000313" key="3">
    <source>
        <dbReference type="EMBL" id="ETO01548.1"/>
    </source>
</evidence>
<keyword evidence="2" id="KW-0472">Membrane</keyword>
<dbReference type="AlphaFoldDB" id="X6LHW3"/>
<name>X6LHW3_RETFI</name>
<reference evidence="3 4" key="1">
    <citation type="journal article" date="2013" name="Curr. Biol.">
        <title>The Genome of the Foraminiferan Reticulomyxa filosa.</title>
        <authorList>
            <person name="Glockner G."/>
            <person name="Hulsmann N."/>
            <person name="Schleicher M."/>
            <person name="Noegel A.A."/>
            <person name="Eichinger L."/>
            <person name="Gallinger C."/>
            <person name="Pawlowski J."/>
            <person name="Sierra R."/>
            <person name="Euteneuer U."/>
            <person name="Pillet L."/>
            <person name="Moustafa A."/>
            <person name="Platzer M."/>
            <person name="Groth M."/>
            <person name="Szafranski K."/>
            <person name="Schliwa M."/>
        </authorList>
    </citation>
    <scope>NUCLEOTIDE SEQUENCE [LARGE SCALE GENOMIC DNA]</scope>
</reference>
<feature type="compositionally biased region" description="Basic residues" evidence="1">
    <location>
        <begin position="63"/>
        <end position="83"/>
    </location>
</feature>
<dbReference type="Proteomes" id="UP000023152">
    <property type="component" value="Unassembled WGS sequence"/>
</dbReference>
<protein>
    <submittedName>
        <fullName evidence="3">Uncharacterized protein</fullName>
    </submittedName>
</protein>
<organism evidence="3 4">
    <name type="scientific">Reticulomyxa filosa</name>
    <dbReference type="NCBI Taxonomy" id="46433"/>
    <lineage>
        <taxon>Eukaryota</taxon>
        <taxon>Sar</taxon>
        <taxon>Rhizaria</taxon>
        <taxon>Retaria</taxon>
        <taxon>Foraminifera</taxon>
        <taxon>Monothalamids</taxon>
        <taxon>Reticulomyxidae</taxon>
        <taxon>Reticulomyxa</taxon>
    </lineage>
</organism>
<feature type="compositionally biased region" description="Basic and acidic residues" evidence="1">
    <location>
        <begin position="84"/>
        <end position="114"/>
    </location>
</feature>
<evidence type="ECO:0000313" key="4">
    <source>
        <dbReference type="Proteomes" id="UP000023152"/>
    </source>
</evidence>
<keyword evidence="4" id="KW-1185">Reference proteome</keyword>
<accession>X6LHW3</accession>
<comment type="caution">
    <text evidence="3">The sequence shown here is derived from an EMBL/GenBank/DDBJ whole genome shotgun (WGS) entry which is preliminary data.</text>
</comment>
<evidence type="ECO:0000256" key="2">
    <source>
        <dbReference type="SAM" id="Phobius"/>
    </source>
</evidence>
<evidence type="ECO:0000256" key="1">
    <source>
        <dbReference type="SAM" id="MobiDB-lite"/>
    </source>
</evidence>
<feature type="region of interest" description="Disordered" evidence="1">
    <location>
        <begin position="63"/>
        <end position="114"/>
    </location>
</feature>
<sequence>MSFSVKTQRNKLYTTNRYVISLLLHKRTIESTVTMMTFFFIVYTYIKMRKIVFSNNTFSNKKDKLHQRMHHREYHKKTRCHHPDHKDMNKEKEDTKETSTELSHNLKEEKNSENKDWMKQTNQNMLKQMWKEKRDAMALIIFSMET</sequence>
<keyword evidence="2" id="KW-1133">Transmembrane helix</keyword>
<proteinExistence type="predicted"/>